<keyword evidence="4" id="KW-0934">Plastid</keyword>
<evidence type="ECO:0000256" key="13">
    <source>
        <dbReference type="SAM" id="MobiDB-lite"/>
    </source>
</evidence>
<dbReference type="FunFam" id="3.10.290.10:FF:000081">
    <property type="entry name" value="30S ribosomal protein S4, chloroplastic"/>
    <property type="match status" value="1"/>
</dbReference>
<evidence type="ECO:0000256" key="8">
    <source>
        <dbReference type="ARBA" id="ARBA00023274"/>
    </source>
</evidence>
<keyword evidence="7 11" id="KW-0689">Ribosomal protein</keyword>
<dbReference type="Pfam" id="PF00163">
    <property type="entry name" value="Ribosomal_S4"/>
    <property type="match status" value="1"/>
</dbReference>
<dbReference type="Pfam" id="PF01479">
    <property type="entry name" value="S4"/>
    <property type="match status" value="1"/>
</dbReference>
<dbReference type="NCBIfam" id="TIGR01011">
    <property type="entry name" value="rpsB_bact"/>
    <property type="match status" value="1"/>
</dbReference>
<dbReference type="Proteomes" id="UP001632038">
    <property type="component" value="Unassembled WGS sequence"/>
</dbReference>
<keyword evidence="5 10" id="KW-0699">rRNA-binding</keyword>
<evidence type="ECO:0000256" key="3">
    <source>
        <dbReference type="ARBA" id="ARBA00007465"/>
    </source>
</evidence>
<dbReference type="InterPro" id="IPR001865">
    <property type="entry name" value="Ribosomal_uS2"/>
</dbReference>
<dbReference type="FunFam" id="3.40.50.10490:FF:000101">
    <property type="match status" value="1"/>
</dbReference>
<comment type="subcellular location">
    <subcellularLocation>
        <location evidence="1">Plastid</location>
    </subcellularLocation>
</comment>
<evidence type="ECO:0000256" key="6">
    <source>
        <dbReference type="ARBA" id="ARBA00022884"/>
    </source>
</evidence>
<evidence type="ECO:0000256" key="2">
    <source>
        <dbReference type="ARBA" id="ARBA00006242"/>
    </source>
</evidence>
<evidence type="ECO:0000313" key="17">
    <source>
        <dbReference type="Proteomes" id="UP001632038"/>
    </source>
</evidence>
<dbReference type="HAMAP" id="MF_00291_B">
    <property type="entry name" value="Ribosomal_uS2_B"/>
    <property type="match status" value="1"/>
</dbReference>
<feature type="domain" description="Small ribosomal subunit protein uS4 N-terminal" evidence="15">
    <location>
        <begin position="3"/>
        <end position="88"/>
    </location>
</feature>
<dbReference type="SUPFAM" id="SSF55174">
    <property type="entry name" value="Alpha-L RNA-binding motif"/>
    <property type="match status" value="1"/>
</dbReference>
<gene>
    <name evidence="16" type="primary">rps4</name>
    <name evidence="16" type="ORF">CASFOL_007723</name>
</gene>
<keyword evidence="17" id="KW-1185">Reference proteome</keyword>
<dbReference type="InterPro" id="IPR005709">
    <property type="entry name" value="Ribosomal_uS4_bac-type"/>
</dbReference>
<dbReference type="SMART" id="SM01390">
    <property type="entry name" value="Ribosomal_S4"/>
    <property type="match status" value="1"/>
</dbReference>
<comment type="similarity">
    <text evidence="2 11">Belongs to the universal ribosomal protein uS2 family.</text>
</comment>
<evidence type="ECO:0000256" key="12">
    <source>
        <dbReference type="RuleBase" id="RU003699"/>
    </source>
</evidence>
<evidence type="ECO:0000256" key="7">
    <source>
        <dbReference type="ARBA" id="ARBA00022980"/>
    </source>
</evidence>
<keyword evidence="8 11" id="KW-0687">Ribonucleoprotein</keyword>
<dbReference type="HAMAP" id="MF_01306_B">
    <property type="entry name" value="Ribosomal_uS4_B"/>
    <property type="match status" value="1"/>
</dbReference>
<dbReference type="InterPro" id="IPR001912">
    <property type="entry name" value="Ribosomal_uS4_N"/>
</dbReference>
<evidence type="ECO:0000259" key="14">
    <source>
        <dbReference type="SMART" id="SM00363"/>
    </source>
</evidence>
<evidence type="ECO:0000313" key="16">
    <source>
        <dbReference type="EMBL" id="KAL3648299.1"/>
    </source>
</evidence>
<dbReference type="PROSITE" id="PS00963">
    <property type="entry name" value="RIBOSOMAL_S2_2"/>
    <property type="match status" value="1"/>
</dbReference>
<dbReference type="PROSITE" id="PS00632">
    <property type="entry name" value="RIBOSOMAL_S4"/>
    <property type="match status" value="1"/>
</dbReference>
<proteinExistence type="inferred from homology"/>
<evidence type="ECO:0000256" key="11">
    <source>
        <dbReference type="RuleBase" id="RU003631"/>
    </source>
</evidence>
<protein>
    <recommendedName>
        <fullName evidence="9">Small ribosomal subunit protein uS4c</fullName>
    </recommendedName>
</protein>
<sequence length="309" mass="35403">MSRYRGPRFKKIRRLGALPGLTNKRPKVGTDLRNQSRSGKKSQYRIRLEEKQKLRFHYGLTERQLLKYVRIAGKAKGSTGQVLLQLLEMRLDNILFRLGMASTIPAARQLVNHRHVLVNGRIVDIPSYRCKPRDIITGKDEQQSRTLIQNSLNSSPNAEVPNHLTLHPFQYKGLVNQIIDSKWVETRLQKFRDLRMEQKTGRLNRLPKRDAAVVKRQLSRLQTYLGGIKYMTGLPDIVIIVDQHEEYTALRECITLGIPTICLIDTNCDPDLADISIPANDDAISSIRLILNKLVFAICEGRSSYIRNP</sequence>
<dbReference type="CDD" id="cd01425">
    <property type="entry name" value="RPS2"/>
    <property type="match status" value="1"/>
</dbReference>
<dbReference type="InterPro" id="IPR023591">
    <property type="entry name" value="Ribosomal_uS2_flav_dom_sf"/>
</dbReference>
<dbReference type="GO" id="GO:0019843">
    <property type="term" value="F:rRNA binding"/>
    <property type="evidence" value="ECO:0007669"/>
    <property type="project" value="UniProtKB-KW"/>
</dbReference>
<evidence type="ECO:0000256" key="1">
    <source>
        <dbReference type="ARBA" id="ARBA00004474"/>
    </source>
</evidence>
<dbReference type="GO" id="GO:1990904">
    <property type="term" value="C:ribonucleoprotein complex"/>
    <property type="evidence" value="ECO:0007669"/>
    <property type="project" value="UniProtKB-KW"/>
</dbReference>
<evidence type="ECO:0000256" key="9">
    <source>
        <dbReference type="ARBA" id="ARBA00035158"/>
    </source>
</evidence>
<dbReference type="Gene3D" id="3.40.50.10490">
    <property type="entry name" value="Glucose-6-phosphate isomerase like protein, domain 1"/>
    <property type="match status" value="1"/>
</dbReference>
<dbReference type="SUPFAM" id="SSF52313">
    <property type="entry name" value="Ribosomal protein S2"/>
    <property type="match status" value="1"/>
</dbReference>
<dbReference type="Gene3D" id="1.10.1050.10">
    <property type="entry name" value="Ribosomal Protein S4 Delta 41, Chain A, domain 1"/>
    <property type="match status" value="1"/>
</dbReference>
<feature type="region of interest" description="Disordered" evidence="13">
    <location>
        <begin position="20"/>
        <end position="42"/>
    </location>
</feature>
<name>A0ABD3E2F8_9LAMI</name>
<dbReference type="InterPro" id="IPR036986">
    <property type="entry name" value="S4_RNA-bd_sf"/>
</dbReference>
<dbReference type="NCBIfam" id="TIGR01017">
    <property type="entry name" value="rpsD_bact"/>
    <property type="match status" value="1"/>
</dbReference>
<dbReference type="NCBIfam" id="NF003717">
    <property type="entry name" value="PRK05327.1"/>
    <property type="match status" value="1"/>
</dbReference>
<dbReference type="InterPro" id="IPR018130">
    <property type="entry name" value="Ribosomal_uS2_CS"/>
</dbReference>
<evidence type="ECO:0000256" key="5">
    <source>
        <dbReference type="ARBA" id="ARBA00022730"/>
    </source>
</evidence>
<comment type="similarity">
    <text evidence="3 12">Belongs to the universal ribosomal protein uS4 family.</text>
</comment>
<dbReference type="PANTHER" id="PTHR11831:SF4">
    <property type="entry name" value="SMALL RIBOSOMAL SUBUNIT PROTEIN US4M"/>
    <property type="match status" value="1"/>
</dbReference>
<dbReference type="AlphaFoldDB" id="A0ABD3E2F8"/>
<dbReference type="PRINTS" id="PR00395">
    <property type="entry name" value="RIBOSOMALS2"/>
</dbReference>
<dbReference type="PANTHER" id="PTHR11831">
    <property type="entry name" value="30S 40S RIBOSOMAL PROTEIN"/>
    <property type="match status" value="1"/>
</dbReference>
<dbReference type="InterPro" id="IPR005706">
    <property type="entry name" value="Ribosomal_uS2_bac/mit/plastid"/>
</dbReference>
<comment type="caution">
    <text evidence="16">The sequence shown here is derived from an EMBL/GenBank/DDBJ whole genome shotgun (WGS) entry which is preliminary data.</text>
</comment>
<dbReference type="GO" id="GO:0005840">
    <property type="term" value="C:ribosome"/>
    <property type="evidence" value="ECO:0007669"/>
    <property type="project" value="UniProtKB-KW"/>
</dbReference>
<dbReference type="Pfam" id="PF00318">
    <property type="entry name" value="Ribosomal_S2"/>
    <property type="match status" value="1"/>
</dbReference>
<dbReference type="Gene3D" id="3.10.290.10">
    <property type="entry name" value="RNA-binding S4 domain"/>
    <property type="match status" value="1"/>
</dbReference>
<dbReference type="GO" id="GO:0009536">
    <property type="term" value="C:plastid"/>
    <property type="evidence" value="ECO:0007669"/>
    <property type="project" value="UniProtKB-SubCell"/>
</dbReference>
<evidence type="ECO:0000259" key="15">
    <source>
        <dbReference type="SMART" id="SM01390"/>
    </source>
</evidence>
<dbReference type="FunFam" id="1.10.1050.10:FF:000002">
    <property type="entry name" value="30S ribosomal protein S4, chloroplastic"/>
    <property type="match status" value="1"/>
</dbReference>
<dbReference type="CDD" id="cd00165">
    <property type="entry name" value="S4"/>
    <property type="match status" value="1"/>
</dbReference>
<keyword evidence="6 10" id="KW-0694">RNA-binding</keyword>
<dbReference type="InterPro" id="IPR002942">
    <property type="entry name" value="S4_RNA-bd"/>
</dbReference>
<dbReference type="PROSITE" id="PS50889">
    <property type="entry name" value="S4"/>
    <property type="match status" value="1"/>
</dbReference>
<dbReference type="EMBL" id="JAVIJP010000008">
    <property type="protein sequence ID" value="KAL3648299.1"/>
    <property type="molecule type" value="Genomic_DNA"/>
</dbReference>
<dbReference type="InterPro" id="IPR022801">
    <property type="entry name" value="Ribosomal_uS4"/>
</dbReference>
<dbReference type="InterPro" id="IPR018079">
    <property type="entry name" value="Ribosomal_uS4_CS"/>
</dbReference>
<organism evidence="16 17">
    <name type="scientific">Castilleja foliolosa</name>
    <dbReference type="NCBI Taxonomy" id="1961234"/>
    <lineage>
        <taxon>Eukaryota</taxon>
        <taxon>Viridiplantae</taxon>
        <taxon>Streptophyta</taxon>
        <taxon>Embryophyta</taxon>
        <taxon>Tracheophyta</taxon>
        <taxon>Spermatophyta</taxon>
        <taxon>Magnoliopsida</taxon>
        <taxon>eudicotyledons</taxon>
        <taxon>Gunneridae</taxon>
        <taxon>Pentapetalae</taxon>
        <taxon>asterids</taxon>
        <taxon>lamiids</taxon>
        <taxon>Lamiales</taxon>
        <taxon>Orobanchaceae</taxon>
        <taxon>Pedicularideae</taxon>
        <taxon>Castillejinae</taxon>
        <taxon>Castilleja</taxon>
    </lineage>
</organism>
<evidence type="ECO:0000256" key="4">
    <source>
        <dbReference type="ARBA" id="ARBA00022640"/>
    </source>
</evidence>
<reference evidence="17" key="1">
    <citation type="journal article" date="2024" name="IScience">
        <title>Strigolactones Initiate the Formation of Haustorium-like Structures in Castilleja.</title>
        <authorList>
            <person name="Buerger M."/>
            <person name="Peterson D."/>
            <person name="Chory J."/>
        </authorList>
    </citation>
    <scope>NUCLEOTIDE SEQUENCE [LARGE SCALE GENOMIC DNA]</scope>
</reference>
<feature type="domain" description="RNA-binding S4" evidence="14">
    <location>
        <begin position="89"/>
        <end position="152"/>
    </location>
</feature>
<accession>A0ABD3E2F8</accession>
<dbReference type="SMART" id="SM00363">
    <property type="entry name" value="S4"/>
    <property type="match status" value="1"/>
</dbReference>
<evidence type="ECO:0000256" key="10">
    <source>
        <dbReference type="PROSITE-ProRule" id="PRU00182"/>
    </source>
</evidence>